<dbReference type="InterPro" id="IPR009097">
    <property type="entry name" value="Cyclic_Pdiesterase"/>
</dbReference>
<dbReference type="Gene3D" id="3.90.1140.10">
    <property type="entry name" value="Cyclic phosphodiesterase"/>
    <property type="match status" value="1"/>
</dbReference>
<reference evidence="1 2" key="1">
    <citation type="journal article" date="2021" name="Sci. Rep.">
        <title>The distribution of antibiotic resistance genes in chicken gut microbiota commensals.</title>
        <authorList>
            <person name="Juricova H."/>
            <person name="Matiasovicova J."/>
            <person name="Kubasova T."/>
            <person name="Cejkova D."/>
            <person name="Rychlik I."/>
        </authorList>
    </citation>
    <scope>NUCLEOTIDE SEQUENCE [LARGE SCALE GENOMIC DNA]</scope>
    <source>
        <strain evidence="1 2">An810</strain>
    </source>
</reference>
<dbReference type="GO" id="GO:0016874">
    <property type="term" value="F:ligase activity"/>
    <property type="evidence" value="ECO:0007669"/>
    <property type="project" value="UniProtKB-KW"/>
</dbReference>
<keyword evidence="2" id="KW-1185">Reference proteome</keyword>
<proteinExistence type="predicted"/>
<sequence length="227" mass="25615">MEQLQAELVARYQAIAQENREVVLAGGHPDLHVDDDWQNQRVGLTLVVPLPVHWTRNLGFAMAKLKEFEPEQYYYPAKDLHLTVIDLVAGKVNQQLTDFPLAKIKATLAESLTQAKAFDWELRGLVATDGAVIACGYYSPELMALRKQVRETFKAAGTPVSEHRPAFTAHVTVARYRKLLSDPGAFLGMVDNLRNIGFGATKVQTVNLVWHDWYNHHQEVLATYHLQ</sequence>
<dbReference type="Pfam" id="PF13563">
    <property type="entry name" value="2_5_RNA_ligase2"/>
    <property type="match status" value="1"/>
</dbReference>
<dbReference type="EMBL" id="JACJJQ010000010">
    <property type="protein sequence ID" value="MBM6753782.1"/>
    <property type="molecule type" value="Genomic_DNA"/>
</dbReference>
<evidence type="ECO:0000313" key="1">
    <source>
        <dbReference type="EMBL" id="MBM6753782.1"/>
    </source>
</evidence>
<gene>
    <name evidence="1" type="ORF">H5993_03280</name>
</gene>
<evidence type="ECO:0000313" key="2">
    <source>
        <dbReference type="Proteomes" id="UP000776629"/>
    </source>
</evidence>
<protein>
    <submittedName>
        <fullName evidence="1">2'-5' RNA ligase family protein</fullName>
    </submittedName>
</protein>
<dbReference type="SUPFAM" id="SSF55144">
    <property type="entry name" value="LigT-like"/>
    <property type="match status" value="1"/>
</dbReference>
<accession>A0ABS2EMQ6</accession>
<name>A0ABS2EMQ6_9LACO</name>
<organism evidence="1 2">
    <name type="scientific">Limosilactobacillus alvi</name>
    <dbReference type="NCBI Taxonomy" id="990412"/>
    <lineage>
        <taxon>Bacteria</taxon>
        <taxon>Bacillati</taxon>
        <taxon>Bacillota</taxon>
        <taxon>Bacilli</taxon>
        <taxon>Lactobacillales</taxon>
        <taxon>Lactobacillaceae</taxon>
        <taxon>Limosilactobacillus</taxon>
    </lineage>
</organism>
<comment type="caution">
    <text evidence="1">The sequence shown here is derived from an EMBL/GenBank/DDBJ whole genome shotgun (WGS) entry which is preliminary data.</text>
</comment>
<keyword evidence="1" id="KW-0436">Ligase</keyword>
<dbReference type="RefSeq" id="WP_204776212.1">
    <property type="nucleotide sequence ID" value="NZ_JACJJQ010000010.1"/>
</dbReference>
<dbReference type="Proteomes" id="UP000776629">
    <property type="component" value="Unassembled WGS sequence"/>
</dbReference>